<reference evidence="2 3" key="1">
    <citation type="submission" date="2020-08" db="EMBL/GenBank/DDBJ databases">
        <title>Genomic Encyclopedia of Type Strains, Phase IV (KMG-IV): sequencing the most valuable type-strain genomes for metagenomic binning, comparative biology and taxonomic classification.</title>
        <authorList>
            <person name="Goeker M."/>
        </authorList>
    </citation>
    <scope>NUCLEOTIDE SEQUENCE [LARGE SCALE GENOMIC DNA]</scope>
    <source>
        <strain evidence="2 3">DSM 5895</strain>
    </source>
</reference>
<evidence type="ECO:0000313" key="3">
    <source>
        <dbReference type="Proteomes" id="UP000533469"/>
    </source>
</evidence>
<accession>A0A839Z655</accession>
<feature type="region of interest" description="Disordered" evidence="1">
    <location>
        <begin position="1"/>
        <end position="27"/>
    </location>
</feature>
<gene>
    <name evidence="2" type="ORF">FHS55_000402</name>
</gene>
<comment type="caution">
    <text evidence="2">The sequence shown here is derived from an EMBL/GenBank/DDBJ whole genome shotgun (WGS) entry which is preliminary data.</text>
</comment>
<dbReference type="Proteomes" id="UP000533469">
    <property type="component" value="Unassembled WGS sequence"/>
</dbReference>
<proteinExistence type="predicted"/>
<dbReference type="AlphaFoldDB" id="A0A839Z655"/>
<organism evidence="2 3">
    <name type="scientific">Ancylobacter tetraedralis</name>
    <dbReference type="NCBI Taxonomy" id="217068"/>
    <lineage>
        <taxon>Bacteria</taxon>
        <taxon>Pseudomonadati</taxon>
        <taxon>Pseudomonadota</taxon>
        <taxon>Alphaproteobacteria</taxon>
        <taxon>Hyphomicrobiales</taxon>
        <taxon>Xanthobacteraceae</taxon>
        <taxon>Ancylobacter</taxon>
    </lineage>
</organism>
<evidence type="ECO:0000313" key="2">
    <source>
        <dbReference type="EMBL" id="MBB3769816.1"/>
    </source>
</evidence>
<sequence>MPYDSAKDPWRGSAVSPTSLGRSGEAVVPNDTADFPRYARVRVFAPTTLDSAQVCILPVWNEDDEPIVLSLPIGLPIVLEFIVRRVLATGTSAGLHIHTVI</sequence>
<feature type="compositionally biased region" description="Basic and acidic residues" evidence="1">
    <location>
        <begin position="1"/>
        <end position="10"/>
    </location>
</feature>
<keyword evidence="3" id="KW-1185">Reference proteome</keyword>
<evidence type="ECO:0000256" key="1">
    <source>
        <dbReference type="SAM" id="MobiDB-lite"/>
    </source>
</evidence>
<name>A0A839Z655_9HYPH</name>
<protein>
    <submittedName>
        <fullName evidence="2">Uncharacterized protein</fullName>
    </submittedName>
</protein>
<dbReference type="RefSeq" id="WP_183188003.1">
    <property type="nucleotide sequence ID" value="NZ_JACICD010000001.1"/>
</dbReference>
<dbReference type="EMBL" id="JACICD010000001">
    <property type="protein sequence ID" value="MBB3769816.1"/>
    <property type="molecule type" value="Genomic_DNA"/>
</dbReference>